<dbReference type="PANTHER" id="PTHR10963:SF60">
    <property type="entry name" value="GRAM-NEGATIVE BACTERIA-BINDING PROTEIN 1-RELATED"/>
    <property type="match status" value="1"/>
</dbReference>
<evidence type="ECO:0000259" key="6">
    <source>
        <dbReference type="PROSITE" id="PS51969"/>
    </source>
</evidence>
<dbReference type="Gene3D" id="2.60.120.200">
    <property type="match status" value="1"/>
</dbReference>
<organism evidence="7">
    <name type="scientific">Dendroctonus ponderosae</name>
    <name type="common">Mountain pine beetle</name>
    <dbReference type="NCBI Taxonomy" id="77166"/>
    <lineage>
        <taxon>Eukaryota</taxon>
        <taxon>Metazoa</taxon>
        <taxon>Ecdysozoa</taxon>
        <taxon>Arthropoda</taxon>
        <taxon>Hexapoda</taxon>
        <taxon>Insecta</taxon>
        <taxon>Pterygota</taxon>
        <taxon>Neoptera</taxon>
        <taxon>Endopterygota</taxon>
        <taxon>Coleoptera</taxon>
        <taxon>Polyphaga</taxon>
        <taxon>Cucujiformia</taxon>
        <taxon>Curculionidae</taxon>
        <taxon>Scolytinae</taxon>
        <taxon>Dendroctonus</taxon>
    </lineage>
</organism>
<dbReference type="GO" id="GO:0004553">
    <property type="term" value="F:hydrolase activity, hydrolyzing O-glycosyl compounds"/>
    <property type="evidence" value="ECO:0007669"/>
    <property type="project" value="InterPro"/>
</dbReference>
<dbReference type="GO" id="GO:0005975">
    <property type="term" value="P:carbohydrate metabolic process"/>
    <property type="evidence" value="ECO:0007669"/>
    <property type="project" value="InterPro"/>
</dbReference>
<dbReference type="OMA" id="WISNDIR"/>
<evidence type="ECO:0000256" key="4">
    <source>
        <dbReference type="SAM" id="SignalP"/>
    </source>
</evidence>
<reference evidence="8" key="2">
    <citation type="submission" date="2024-08" db="UniProtKB">
        <authorList>
            <consortium name="EnsemblMetazoa"/>
        </authorList>
    </citation>
    <scope>IDENTIFICATION</scope>
</reference>
<dbReference type="AlphaFoldDB" id="N6T2I5"/>
<dbReference type="SUPFAM" id="SSF49899">
    <property type="entry name" value="Concanavalin A-like lectins/glucanases"/>
    <property type="match status" value="1"/>
</dbReference>
<sequence length="446" mass="50986">MDGQTLQEILIICVCFPLYCYGQYQVPTPTFEAFKPKGFRVSIPDDEKVELFAFHGKINKPIIQIEPGDFSQDVLKAVNGRFSYTDPNIKLKENDVINYWIFVQHDQLGFRIDEQSWTVDELRPIEELNEVSRCINPRITTEEPNKLCPGDEIIHDTFSGKAIDLNTWKVEQYIPEELDFPLNIYKNSPEIVEIVDDTLQIRTQLAQNFSQNINLNPGCTRTDNMFCAKSNRHQTVMWNQPTVSGKLTSKRTFSAFVNITIRAKLPKGDYVYPEIYLQDVANPESLILIAFTRGNENYEKNGIDIGGKQLYGGPYNISIKDAKNPHNYLAIYKNAEHIGNKWHTFRANLGPDGLNFYIDDQLYGRFSSVSSPYADFKQIEMVRLVLGIAVGGHSLFPDGYTSSGKEKPYKNLDRYSVRDFLSKSSWLETWSSDTGLQVDYVTVTAL</sequence>
<feature type="domain" description="CBM39" evidence="6">
    <location>
        <begin position="24"/>
        <end position="124"/>
    </location>
</feature>
<dbReference type="HOGENOM" id="CLU_019533_2_0_1"/>
<dbReference type="Pfam" id="PF15886">
    <property type="entry name" value="CBM39"/>
    <property type="match status" value="1"/>
</dbReference>
<evidence type="ECO:0000313" key="8">
    <source>
        <dbReference type="EnsemblMetazoa" id="XP_019765263.1"/>
    </source>
</evidence>
<feature type="domain" description="GH16" evidence="5">
    <location>
        <begin position="183"/>
        <end position="446"/>
    </location>
</feature>
<dbReference type="Proteomes" id="UP000019118">
    <property type="component" value="Unassembled WGS sequence"/>
</dbReference>
<dbReference type="EnsemblMetazoa" id="XM_019909704.1">
    <property type="protein sequence ID" value="XP_019765263.1"/>
    <property type="gene ID" value="LOC109541032"/>
</dbReference>
<proteinExistence type="inferred from homology"/>
<dbReference type="InterPro" id="IPR043030">
    <property type="entry name" value="BGBP_N_sf"/>
</dbReference>
<evidence type="ECO:0000313" key="7">
    <source>
        <dbReference type="EMBL" id="ENN74344.1"/>
    </source>
</evidence>
<dbReference type="OrthoDB" id="4781at2759"/>
<comment type="similarity">
    <text evidence="1">Belongs to the insect beta-1,3-glucan binding protein family.</text>
</comment>
<dbReference type="KEGG" id="dpa:109541032"/>
<evidence type="ECO:0000256" key="3">
    <source>
        <dbReference type="ARBA" id="ARBA00022859"/>
    </source>
</evidence>
<keyword evidence="9" id="KW-1185">Reference proteome</keyword>
<feature type="signal peptide" evidence="4">
    <location>
        <begin position="1"/>
        <end position="22"/>
    </location>
</feature>
<keyword evidence="2" id="KW-0399">Innate immunity</keyword>
<evidence type="ECO:0000256" key="1">
    <source>
        <dbReference type="ARBA" id="ARBA00008781"/>
    </source>
</evidence>
<keyword evidence="3" id="KW-0391">Immunity</keyword>
<dbReference type="Gene3D" id="2.60.40.2140">
    <property type="entry name" value="Beta-1,3-glucan-recognition protein, N-terminal domain"/>
    <property type="match status" value="1"/>
</dbReference>
<evidence type="ECO:0000256" key="2">
    <source>
        <dbReference type="ARBA" id="ARBA00022588"/>
    </source>
</evidence>
<name>N6T2I5_DENPD</name>
<dbReference type="InterPro" id="IPR050546">
    <property type="entry name" value="Glycosyl_Hydrlase_16"/>
</dbReference>
<dbReference type="InterPro" id="IPR000757">
    <property type="entry name" value="Beta-glucanase-like"/>
</dbReference>
<dbReference type="GO" id="GO:0045087">
    <property type="term" value="P:innate immune response"/>
    <property type="evidence" value="ECO:0007669"/>
    <property type="project" value="UniProtKB-KW"/>
</dbReference>
<dbReference type="GO" id="GO:0030246">
    <property type="term" value="F:carbohydrate binding"/>
    <property type="evidence" value="ECO:0007669"/>
    <property type="project" value="InterPro"/>
</dbReference>
<reference evidence="7 9" key="1">
    <citation type="journal article" date="2013" name="Genome Biol.">
        <title>Draft genome of the mountain pine beetle, Dendroctonus ponderosae Hopkins, a major forest pest.</title>
        <authorList>
            <person name="Keeling C.I."/>
            <person name="Yuen M.M."/>
            <person name="Liao N.Y."/>
            <person name="Docking T.R."/>
            <person name="Chan S.K."/>
            <person name="Taylor G.A."/>
            <person name="Palmquist D.L."/>
            <person name="Jackman S.D."/>
            <person name="Nguyen A."/>
            <person name="Li M."/>
            <person name="Henderson H."/>
            <person name="Janes J.K."/>
            <person name="Zhao Y."/>
            <person name="Pandoh P."/>
            <person name="Moore R."/>
            <person name="Sperling F.A."/>
            <person name="Huber D.P."/>
            <person name="Birol I."/>
            <person name="Jones S.J."/>
            <person name="Bohlmann J."/>
        </authorList>
    </citation>
    <scope>NUCLEOTIDE SEQUENCE</scope>
</reference>
<dbReference type="EMBL" id="KB741077">
    <property type="protein sequence ID" value="ENN74344.1"/>
    <property type="molecule type" value="Genomic_DNA"/>
</dbReference>
<dbReference type="PANTHER" id="PTHR10963">
    <property type="entry name" value="GLYCOSYL HYDROLASE-RELATED"/>
    <property type="match status" value="1"/>
</dbReference>
<protein>
    <submittedName>
        <fullName evidence="7 8">Uncharacterized protein</fullName>
    </submittedName>
</protein>
<keyword evidence="4" id="KW-0732">Signal</keyword>
<evidence type="ECO:0000313" key="9">
    <source>
        <dbReference type="Proteomes" id="UP000019118"/>
    </source>
</evidence>
<gene>
    <name evidence="8" type="primary">109541032</name>
    <name evidence="7" type="ORF">YQE_09314</name>
</gene>
<evidence type="ECO:0000259" key="5">
    <source>
        <dbReference type="PROSITE" id="PS51762"/>
    </source>
</evidence>
<dbReference type="InterPro" id="IPR031756">
    <property type="entry name" value="BGBP_N"/>
</dbReference>
<dbReference type="PROSITE" id="PS51762">
    <property type="entry name" value="GH16_2"/>
    <property type="match status" value="1"/>
</dbReference>
<feature type="chain" id="PRO_5010971666" evidence="4">
    <location>
        <begin position="23"/>
        <end position="446"/>
    </location>
</feature>
<dbReference type="PROSITE" id="PS51969">
    <property type="entry name" value="CBM39"/>
    <property type="match status" value="1"/>
</dbReference>
<accession>N6T2I5</accession>
<dbReference type="InterPro" id="IPR013320">
    <property type="entry name" value="ConA-like_dom_sf"/>
</dbReference>
<feature type="non-terminal residue" evidence="7">
    <location>
        <position position="1"/>
    </location>
</feature>